<accession>A0A2G6JNK8</accession>
<evidence type="ECO:0000256" key="1">
    <source>
        <dbReference type="ARBA" id="ARBA00009275"/>
    </source>
</evidence>
<dbReference type="InterPro" id="IPR001130">
    <property type="entry name" value="TatD-like"/>
</dbReference>
<keyword evidence="3" id="KW-0378">Hydrolase</keyword>
<feature type="binding site" evidence="4">
    <location>
        <position position="205"/>
    </location>
    <ligand>
        <name>a divalent metal cation</name>
        <dbReference type="ChEBI" id="CHEBI:60240"/>
        <label>1</label>
    </ligand>
</feature>
<dbReference type="CDD" id="cd01310">
    <property type="entry name" value="TatD_DNAse"/>
    <property type="match status" value="1"/>
</dbReference>
<evidence type="ECO:0000256" key="2">
    <source>
        <dbReference type="ARBA" id="ARBA00022723"/>
    </source>
</evidence>
<dbReference type="PROSITE" id="PS01090">
    <property type="entry name" value="TATD_2"/>
    <property type="match status" value="1"/>
</dbReference>
<proteinExistence type="inferred from homology"/>
<evidence type="ECO:0000256" key="3">
    <source>
        <dbReference type="ARBA" id="ARBA00022801"/>
    </source>
</evidence>
<dbReference type="Pfam" id="PF01026">
    <property type="entry name" value="TatD_DNase"/>
    <property type="match status" value="1"/>
</dbReference>
<dbReference type="EMBL" id="PDSH01000014">
    <property type="protein sequence ID" value="PIE24996.1"/>
    <property type="molecule type" value="Genomic_DNA"/>
</dbReference>
<protein>
    <submittedName>
        <fullName evidence="5">DNAase</fullName>
    </submittedName>
</protein>
<reference evidence="5 6" key="1">
    <citation type="submission" date="2017-10" db="EMBL/GenBank/DDBJ databases">
        <title>Novel microbial diversity and functional potential in the marine mammal oral microbiome.</title>
        <authorList>
            <person name="Dudek N.K."/>
            <person name="Sun C.L."/>
            <person name="Burstein D."/>
            <person name="Kantor R.S."/>
            <person name="Aliaga Goltsman D.S."/>
            <person name="Bik E.M."/>
            <person name="Thomas B.C."/>
            <person name="Banfield J.F."/>
            <person name="Relman D.A."/>
        </authorList>
    </citation>
    <scope>NUCLEOTIDE SEQUENCE [LARGE SCALE GENOMIC DNA]</scope>
    <source>
        <strain evidence="5">DOLJORAL78_47_21</strain>
    </source>
</reference>
<feature type="binding site" evidence="4">
    <location>
        <position position="7"/>
    </location>
    <ligand>
        <name>a divalent metal cation</name>
        <dbReference type="ChEBI" id="CHEBI:60240"/>
        <label>1</label>
    </ligand>
</feature>
<dbReference type="InterPro" id="IPR018228">
    <property type="entry name" value="DNase_TatD-rel_CS"/>
</dbReference>
<dbReference type="Gene3D" id="3.20.20.140">
    <property type="entry name" value="Metal-dependent hydrolases"/>
    <property type="match status" value="1"/>
</dbReference>
<comment type="similarity">
    <text evidence="1">Belongs to the metallo-dependent hydrolases superfamily. TatD-type hydrolase family.</text>
</comment>
<dbReference type="PROSITE" id="PS01137">
    <property type="entry name" value="TATD_1"/>
    <property type="match status" value="1"/>
</dbReference>
<dbReference type="AlphaFoldDB" id="A0A2G6JNK8"/>
<dbReference type="PANTHER" id="PTHR46124">
    <property type="entry name" value="D-AMINOACYL-TRNA DEACYLASE"/>
    <property type="match status" value="1"/>
</dbReference>
<dbReference type="PANTHER" id="PTHR46124:SF3">
    <property type="entry name" value="HYDROLASE"/>
    <property type="match status" value="1"/>
</dbReference>
<dbReference type="GO" id="GO:0016788">
    <property type="term" value="F:hydrolase activity, acting on ester bonds"/>
    <property type="evidence" value="ECO:0007669"/>
    <property type="project" value="InterPro"/>
</dbReference>
<evidence type="ECO:0000313" key="6">
    <source>
        <dbReference type="Proteomes" id="UP000243469"/>
    </source>
</evidence>
<dbReference type="PIRSF" id="PIRSF005902">
    <property type="entry name" value="DNase_TatD"/>
    <property type="match status" value="1"/>
</dbReference>
<feature type="binding site" evidence="4">
    <location>
        <position position="9"/>
    </location>
    <ligand>
        <name>a divalent metal cation</name>
        <dbReference type="ChEBI" id="CHEBI:60240"/>
        <label>1</label>
    </ligand>
</feature>
<name>A0A2G6JNK8_NEPCE</name>
<dbReference type="GO" id="GO:0005829">
    <property type="term" value="C:cytosol"/>
    <property type="evidence" value="ECO:0007669"/>
    <property type="project" value="TreeGrafter"/>
</dbReference>
<feature type="binding site" evidence="4">
    <location>
        <position position="95"/>
    </location>
    <ligand>
        <name>a divalent metal cation</name>
        <dbReference type="ChEBI" id="CHEBI:60240"/>
        <label>1</label>
    </ligand>
</feature>
<dbReference type="InterPro" id="IPR032466">
    <property type="entry name" value="Metal_Hydrolase"/>
</dbReference>
<dbReference type="FunFam" id="3.20.20.140:FF:000005">
    <property type="entry name" value="TatD family hydrolase"/>
    <property type="match status" value="1"/>
</dbReference>
<organism evidence="5 6">
    <name type="scientific">Neptuniibacter caesariensis</name>
    <dbReference type="NCBI Taxonomy" id="207954"/>
    <lineage>
        <taxon>Bacteria</taxon>
        <taxon>Pseudomonadati</taxon>
        <taxon>Pseudomonadota</taxon>
        <taxon>Gammaproteobacteria</taxon>
        <taxon>Oceanospirillales</taxon>
        <taxon>Oceanospirillaceae</taxon>
        <taxon>Neptuniibacter</taxon>
    </lineage>
</organism>
<sequence>MQFVDTHCHIDFPVYDGSRDAVISEAAIAGVHAIVVPAVTAESWKRLLQITSDQYASQLYPALGLHPCFMQQHKPEDLARLEELLSGEAVCAVGEIGLDLFISDPDFDTQLFFFKAQLELAARYELPVLLHVRKAHDLVLKELRQARLQRGGIVHAFSGSLQQAQQYISLGFKLGIGGTITYSRAKKLRAIVQTLEMSNLVLETDAPDMPLAAYRGLPNRPARIREIAAVVAGLKGVPIAELAALTTGQARALFGF</sequence>
<dbReference type="Proteomes" id="UP000243469">
    <property type="component" value="Unassembled WGS sequence"/>
</dbReference>
<keyword evidence="2 4" id="KW-0479">Metal-binding</keyword>
<comment type="caution">
    <text evidence="5">The sequence shown here is derived from an EMBL/GenBank/DDBJ whole genome shotgun (WGS) entry which is preliminary data.</text>
</comment>
<evidence type="ECO:0000256" key="4">
    <source>
        <dbReference type="PIRSR" id="PIRSR005902-1"/>
    </source>
</evidence>
<feature type="binding site" evidence="4">
    <location>
        <position position="155"/>
    </location>
    <ligand>
        <name>a divalent metal cation</name>
        <dbReference type="ChEBI" id="CHEBI:60240"/>
        <label>2</label>
    </ligand>
</feature>
<evidence type="ECO:0000313" key="5">
    <source>
        <dbReference type="EMBL" id="PIE24996.1"/>
    </source>
</evidence>
<feature type="binding site" evidence="4">
    <location>
        <position position="131"/>
    </location>
    <ligand>
        <name>a divalent metal cation</name>
        <dbReference type="ChEBI" id="CHEBI:60240"/>
        <label>2</label>
    </ligand>
</feature>
<dbReference type="SUPFAM" id="SSF51556">
    <property type="entry name" value="Metallo-dependent hydrolases"/>
    <property type="match status" value="1"/>
</dbReference>
<dbReference type="GO" id="GO:0046872">
    <property type="term" value="F:metal ion binding"/>
    <property type="evidence" value="ECO:0007669"/>
    <property type="project" value="UniProtKB-KW"/>
</dbReference>
<gene>
    <name evidence="5" type="ORF">CSA60_02395</name>
</gene>